<organism evidence="1 2">
    <name type="scientific">Mucilaginibacter paludis DSM 18603</name>
    <dbReference type="NCBI Taxonomy" id="714943"/>
    <lineage>
        <taxon>Bacteria</taxon>
        <taxon>Pseudomonadati</taxon>
        <taxon>Bacteroidota</taxon>
        <taxon>Sphingobacteriia</taxon>
        <taxon>Sphingobacteriales</taxon>
        <taxon>Sphingobacteriaceae</taxon>
        <taxon>Mucilaginibacter</taxon>
    </lineage>
</organism>
<reference evidence="1" key="1">
    <citation type="submission" date="2011-09" db="EMBL/GenBank/DDBJ databases">
        <title>The permanent draft genome of Mucilaginibacter paludis DSM 18603.</title>
        <authorList>
            <consortium name="US DOE Joint Genome Institute (JGI-PGF)"/>
            <person name="Lucas S."/>
            <person name="Han J."/>
            <person name="Lapidus A."/>
            <person name="Bruce D."/>
            <person name="Goodwin L."/>
            <person name="Pitluck S."/>
            <person name="Peters L."/>
            <person name="Kyrpides N."/>
            <person name="Mavromatis K."/>
            <person name="Ivanova N."/>
            <person name="Mikhailova N."/>
            <person name="Held B."/>
            <person name="Detter J.C."/>
            <person name="Tapia R."/>
            <person name="Han C."/>
            <person name="Land M."/>
            <person name="Hauser L."/>
            <person name="Markowitz V."/>
            <person name="Cheng J.-F."/>
            <person name="Hugenholtz P."/>
            <person name="Woyke T."/>
            <person name="Wu D."/>
            <person name="Tindall B."/>
            <person name="Brambilla E."/>
            <person name="Klenk H.-P."/>
            <person name="Eisen J.A."/>
        </authorList>
    </citation>
    <scope>NUCLEOTIDE SEQUENCE [LARGE SCALE GENOMIC DNA]</scope>
    <source>
        <strain evidence="1">DSM 18603</strain>
    </source>
</reference>
<evidence type="ECO:0000313" key="1">
    <source>
        <dbReference type="EMBL" id="EHQ27062.1"/>
    </source>
</evidence>
<dbReference type="Proteomes" id="UP000002774">
    <property type="component" value="Chromosome"/>
</dbReference>
<accession>H1YBY4</accession>
<keyword evidence="2" id="KW-1185">Reference proteome</keyword>
<dbReference type="AlphaFoldDB" id="H1YBY4"/>
<proteinExistence type="predicted"/>
<dbReference type="HOGENOM" id="CLU_1832905_0_0_10"/>
<name>H1YBY4_9SPHI</name>
<dbReference type="STRING" id="714943.Mucpa_2954"/>
<evidence type="ECO:0000313" key="2">
    <source>
        <dbReference type="Proteomes" id="UP000002774"/>
    </source>
</evidence>
<sequence length="140" mass="16585">MFPLLFAGSRPIRVVERSKAMLIEPGYSVMESDSLFKYRQRQYLIKTTEYFDDDCKLIKVAIWKSEGYWEMSKSEFSKLKNFAQENGFDATLEANILDKQHIKINNKVVKVELIDDKNHLIYYRGGSSKNQTQLWRIKYK</sequence>
<protein>
    <submittedName>
        <fullName evidence="1">Uncharacterized protein</fullName>
    </submittedName>
</protein>
<dbReference type="EMBL" id="CM001403">
    <property type="protein sequence ID" value="EHQ27062.1"/>
    <property type="molecule type" value="Genomic_DNA"/>
</dbReference>
<gene>
    <name evidence="1" type="ORF">Mucpa_2954</name>
</gene>